<dbReference type="AlphaFoldDB" id="A0A061AY67"/>
<dbReference type="PANTHER" id="PTHR10695">
    <property type="entry name" value="DEPHOSPHO-COA KINASE-RELATED"/>
    <property type="match status" value="1"/>
</dbReference>
<accession>A0A061AY67</accession>
<dbReference type="CDD" id="cd02164">
    <property type="entry name" value="PPAT_CoAS"/>
    <property type="match status" value="1"/>
</dbReference>
<dbReference type="VEuPathDB" id="FungiDB:BON22_2746"/>
<organism evidence="2">
    <name type="scientific">Cyberlindnera fabianii</name>
    <name type="common">Yeast</name>
    <name type="synonym">Hansenula fabianii</name>
    <dbReference type="NCBI Taxonomy" id="36022"/>
    <lineage>
        <taxon>Eukaryota</taxon>
        <taxon>Fungi</taxon>
        <taxon>Dikarya</taxon>
        <taxon>Ascomycota</taxon>
        <taxon>Saccharomycotina</taxon>
        <taxon>Saccharomycetes</taxon>
        <taxon>Phaffomycetales</taxon>
        <taxon>Phaffomycetaceae</taxon>
        <taxon>Cyberlindnera</taxon>
    </lineage>
</organism>
<name>A0A061AY67_CYBFA</name>
<dbReference type="InterPro" id="IPR014729">
    <property type="entry name" value="Rossmann-like_a/b/a_fold"/>
</dbReference>
<evidence type="ECO:0000313" key="2">
    <source>
        <dbReference type="EMBL" id="CDR42476.1"/>
    </source>
</evidence>
<gene>
    <name evidence="2" type="ORF">CYFA0S_09e04412g</name>
</gene>
<dbReference type="FunFam" id="3.40.50.620:FF:000089">
    <property type="entry name" value="Bifunctional coenzyme A synthase"/>
    <property type="match status" value="1"/>
</dbReference>
<dbReference type="PANTHER" id="PTHR10695:SF46">
    <property type="entry name" value="BIFUNCTIONAL COENZYME A SYNTHASE-RELATED"/>
    <property type="match status" value="1"/>
</dbReference>
<dbReference type="GO" id="GO:0004140">
    <property type="term" value="F:dephospho-CoA kinase activity"/>
    <property type="evidence" value="ECO:0007669"/>
    <property type="project" value="TreeGrafter"/>
</dbReference>
<dbReference type="SUPFAM" id="SSF52374">
    <property type="entry name" value="Nucleotidylyl transferase"/>
    <property type="match status" value="1"/>
</dbReference>
<dbReference type="GO" id="GO:0015937">
    <property type="term" value="P:coenzyme A biosynthetic process"/>
    <property type="evidence" value="ECO:0007669"/>
    <property type="project" value="TreeGrafter"/>
</dbReference>
<protein>
    <submittedName>
        <fullName evidence="2">CYFA0S09e04412g1_1</fullName>
    </submittedName>
</protein>
<dbReference type="InterPro" id="IPR004821">
    <property type="entry name" value="Cyt_trans-like"/>
</dbReference>
<dbReference type="NCBIfam" id="NF001985">
    <property type="entry name" value="PRK00777.1"/>
    <property type="match status" value="1"/>
</dbReference>
<sequence length="349" mass="39071">MYECSVYQKFLWCCPGPKSCGCEGKRRLSTTSAIFSTQLKEIMPTPLTITMTHKSALIIISDIAAIKSYTPLIERAAKELAEDAVLDILLLPKITHLNILDLVLAQTYTLSTEILQACGKPQINVSVLFNDHYKELKEPGWTLLIIDTSDDIYDHFDHPDKDVLETINIQRSASETNTSINRDQDESSESVHDVAAVGGTFDHFHDGHKILLSASAFLTKRTLIVGVTDEELLKNKKYSEFLQSYDYRVHVASSFLARIKPTLKVDAVPIKDICGPTAVIEDIDGLVVSRETVKGAEFINKTRLERDMHELRVHVINVIGGEADDGFQNKLSSTKLREEEFEMSQKSGQ</sequence>
<evidence type="ECO:0000259" key="1">
    <source>
        <dbReference type="Pfam" id="PF01467"/>
    </source>
</evidence>
<dbReference type="Gene3D" id="3.40.50.620">
    <property type="entry name" value="HUPs"/>
    <property type="match status" value="1"/>
</dbReference>
<dbReference type="OrthoDB" id="330671at2759"/>
<dbReference type="EMBL" id="LK052894">
    <property type="protein sequence ID" value="CDR42476.1"/>
    <property type="molecule type" value="Genomic_DNA"/>
</dbReference>
<proteinExistence type="predicted"/>
<feature type="domain" description="Cytidyltransferase-like" evidence="1">
    <location>
        <begin position="197"/>
        <end position="338"/>
    </location>
</feature>
<dbReference type="Pfam" id="PF01467">
    <property type="entry name" value="CTP_transf_like"/>
    <property type="match status" value="1"/>
</dbReference>
<dbReference type="PhylomeDB" id="A0A061AY67"/>
<reference evidence="2" key="1">
    <citation type="journal article" date="2014" name="Genome Announc.">
        <title>Genome sequence of the yeast Cyberlindnera fabianii (Hansenula fabianii).</title>
        <authorList>
            <person name="Freel K.C."/>
            <person name="Sarilar V."/>
            <person name="Neuveglise C."/>
            <person name="Devillers H."/>
            <person name="Friedrich A."/>
            <person name="Schacherer J."/>
        </authorList>
    </citation>
    <scope>NUCLEOTIDE SEQUENCE</scope>
    <source>
        <strain evidence="2">YJS4271</strain>
    </source>
</reference>